<evidence type="ECO:0000313" key="4">
    <source>
        <dbReference type="EMBL" id="KAH0815747.1"/>
    </source>
</evidence>
<keyword evidence="3" id="KW-0812">Transmembrane</keyword>
<keyword evidence="5" id="KW-1185">Reference proteome</keyword>
<comment type="similarity">
    <text evidence="1">Belongs to the cytochrome P450 family.</text>
</comment>
<dbReference type="Gene3D" id="1.10.630.10">
    <property type="entry name" value="Cytochrome P450"/>
    <property type="match status" value="1"/>
</dbReference>
<dbReference type="SUPFAM" id="SSF48264">
    <property type="entry name" value="Cytochrome P450"/>
    <property type="match status" value="1"/>
</dbReference>
<keyword evidence="3" id="KW-1133">Transmembrane helix</keyword>
<feature type="transmembrane region" description="Helical" evidence="3">
    <location>
        <begin position="6"/>
        <end position="23"/>
    </location>
</feature>
<proteinExistence type="inferred from homology"/>
<keyword evidence="2" id="KW-0503">Monooxygenase</keyword>
<keyword evidence="3" id="KW-0472">Membrane</keyword>
<name>A0A8J6HK02_TENMO</name>
<dbReference type="InterPro" id="IPR036396">
    <property type="entry name" value="Cyt_P450_sf"/>
</dbReference>
<dbReference type="AlphaFoldDB" id="A0A8J6HK02"/>
<dbReference type="GO" id="GO:0005506">
    <property type="term" value="F:iron ion binding"/>
    <property type="evidence" value="ECO:0007669"/>
    <property type="project" value="InterPro"/>
</dbReference>
<evidence type="ECO:0000256" key="1">
    <source>
        <dbReference type="ARBA" id="ARBA00010617"/>
    </source>
</evidence>
<protein>
    <recommendedName>
        <fullName evidence="6">Cytochrome P450 monooxygenase</fullName>
    </recommendedName>
</protein>
<comment type="caution">
    <text evidence="4">The sequence shown here is derived from an EMBL/GenBank/DDBJ whole genome shotgun (WGS) entry which is preliminary data.</text>
</comment>
<keyword evidence="2" id="KW-0560">Oxidoreductase</keyword>
<sequence>MEPFWIVFAAFLVGIFTYLWHITPRNLPPGPWNLPVIGYLAWLDPKFPYLSLTDLSRRYGPVFGLRLGNVYTVVISDAKLVKKIFNKDATSGRAPLYLTHGIMQGYVGQCAIVLRHLRRTARIYEDVLFSDYDTHSALPLSLKKILELLRKFAVFGRMLPKLVIFRIPSFESIFTSRRCRESSIPGLQPKRIALWLEAVKSSGSSLLGVLLAREQ</sequence>
<evidence type="ECO:0000313" key="5">
    <source>
        <dbReference type="Proteomes" id="UP000719412"/>
    </source>
</evidence>
<evidence type="ECO:0008006" key="6">
    <source>
        <dbReference type="Google" id="ProtNLM"/>
    </source>
</evidence>
<evidence type="ECO:0000256" key="2">
    <source>
        <dbReference type="ARBA" id="ARBA00023033"/>
    </source>
</evidence>
<dbReference type="EMBL" id="JABDTM020022654">
    <property type="protein sequence ID" value="KAH0815747.1"/>
    <property type="molecule type" value="Genomic_DNA"/>
</dbReference>
<reference evidence="4" key="1">
    <citation type="journal article" date="2020" name="J Insects Food Feed">
        <title>The yellow mealworm (Tenebrio molitor) genome: a resource for the emerging insects as food and feed industry.</title>
        <authorList>
            <person name="Eriksson T."/>
            <person name="Andere A."/>
            <person name="Kelstrup H."/>
            <person name="Emery V."/>
            <person name="Picard C."/>
        </authorList>
    </citation>
    <scope>NUCLEOTIDE SEQUENCE</scope>
    <source>
        <strain evidence="4">Stoneville</strain>
        <tissue evidence="4">Whole head</tissue>
    </source>
</reference>
<dbReference type="Proteomes" id="UP000719412">
    <property type="component" value="Unassembled WGS sequence"/>
</dbReference>
<accession>A0A8J6HK02</accession>
<dbReference type="GO" id="GO:0016705">
    <property type="term" value="F:oxidoreductase activity, acting on paired donors, with incorporation or reduction of molecular oxygen"/>
    <property type="evidence" value="ECO:0007669"/>
    <property type="project" value="InterPro"/>
</dbReference>
<dbReference type="PANTHER" id="PTHR24299">
    <property type="entry name" value="CYTOCHROME P450 FAMILY 1"/>
    <property type="match status" value="1"/>
</dbReference>
<dbReference type="Pfam" id="PF00067">
    <property type="entry name" value="p450"/>
    <property type="match status" value="1"/>
</dbReference>
<dbReference type="GO" id="GO:0020037">
    <property type="term" value="F:heme binding"/>
    <property type="evidence" value="ECO:0007669"/>
    <property type="project" value="InterPro"/>
</dbReference>
<dbReference type="GO" id="GO:0004497">
    <property type="term" value="F:monooxygenase activity"/>
    <property type="evidence" value="ECO:0007669"/>
    <property type="project" value="UniProtKB-KW"/>
</dbReference>
<organism evidence="4 5">
    <name type="scientific">Tenebrio molitor</name>
    <name type="common">Yellow mealworm beetle</name>
    <dbReference type="NCBI Taxonomy" id="7067"/>
    <lineage>
        <taxon>Eukaryota</taxon>
        <taxon>Metazoa</taxon>
        <taxon>Ecdysozoa</taxon>
        <taxon>Arthropoda</taxon>
        <taxon>Hexapoda</taxon>
        <taxon>Insecta</taxon>
        <taxon>Pterygota</taxon>
        <taxon>Neoptera</taxon>
        <taxon>Endopterygota</taxon>
        <taxon>Coleoptera</taxon>
        <taxon>Polyphaga</taxon>
        <taxon>Cucujiformia</taxon>
        <taxon>Tenebrionidae</taxon>
        <taxon>Tenebrio</taxon>
    </lineage>
</organism>
<dbReference type="InterPro" id="IPR001128">
    <property type="entry name" value="Cyt_P450"/>
</dbReference>
<reference evidence="4" key="2">
    <citation type="submission" date="2021-08" db="EMBL/GenBank/DDBJ databases">
        <authorList>
            <person name="Eriksson T."/>
        </authorList>
    </citation>
    <scope>NUCLEOTIDE SEQUENCE</scope>
    <source>
        <strain evidence="4">Stoneville</strain>
        <tissue evidence="4">Whole head</tissue>
    </source>
</reference>
<evidence type="ECO:0000256" key="3">
    <source>
        <dbReference type="SAM" id="Phobius"/>
    </source>
</evidence>
<gene>
    <name evidence="4" type="ORF">GEV33_007044</name>
</gene>